<dbReference type="Proteomes" id="UP000289691">
    <property type="component" value="Unassembled WGS sequence"/>
</dbReference>
<dbReference type="OrthoDB" id="157330at2157"/>
<name>A0A498KYE2_9EURY</name>
<accession>A0A498KYE2</accession>
<feature type="transmembrane region" description="Helical" evidence="1">
    <location>
        <begin position="132"/>
        <end position="152"/>
    </location>
</feature>
<comment type="caution">
    <text evidence="2">The sequence shown here is derived from an EMBL/GenBank/DDBJ whole genome shotgun (WGS) entry which is preliminary data.</text>
</comment>
<proteinExistence type="predicted"/>
<feature type="transmembrane region" description="Helical" evidence="1">
    <location>
        <begin position="69"/>
        <end position="90"/>
    </location>
</feature>
<sequence>MDRLTGTKLGTGAGLMTLAGLAFVGYGVVFFFRTFFGSGFELGVDTLGGVTAGELAAANPAIASYIDHLHVAVSGLLIAAGIGVAALAWYGVRSGQVWAWATAIVMPVVALGFALPMHYFDLFAHDWVSHLGPLYLATGVFLVGVVLSGLGLRARRPNAQPRS</sequence>
<gene>
    <name evidence="2" type="ORF">EAF64_08675</name>
</gene>
<keyword evidence="1" id="KW-0472">Membrane</keyword>
<dbReference type="RefSeq" id="WP_129068570.1">
    <property type="nucleotide sequence ID" value="NZ_RDFA01000002.1"/>
</dbReference>
<evidence type="ECO:0000256" key="1">
    <source>
        <dbReference type="SAM" id="Phobius"/>
    </source>
</evidence>
<feature type="transmembrane region" description="Helical" evidence="1">
    <location>
        <begin position="97"/>
        <end position="120"/>
    </location>
</feature>
<evidence type="ECO:0000313" key="2">
    <source>
        <dbReference type="EMBL" id="RXK50610.1"/>
    </source>
</evidence>
<keyword evidence="1" id="KW-0812">Transmembrane</keyword>
<keyword evidence="3" id="KW-1185">Reference proteome</keyword>
<organism evidence="2 3">
    <name type="scientific">Halorientalis pallida</name>
    <dbReference type="NCBI Taxonomy" id="2479928"/>
    <lineage>
        <taxon>Archaea</taxon>
        <taxon>Methanobacteriati</taxon>
        <taxon>Methanobacteriota</taxon>
        <taxon>Stenosarchaea group</taxon>
        <taxon>Halobacteria</taxon>
        <taxon>Halobacteriales</taxon>
        <taxon>Haloarculaceae</taxon>
        <taxon>Halorientalis</taxon>
    </lineage>
</organism>
<protein>
    <submittedName>
        <fullName evidence="2">Uncharacterized protein</fullName>
    </submittedName>
</protein>
<evidence type="ECO:0000313" key="3">
    <source>
        <dbReference type="Proteomes" id="UP000289691"/>
    </source>
</evidence>
<feature type="transmembrane region" description="Helical" evidence="1">
    <location>
        <begin position="12"/>
        <end position="32"/>
    </location>
</feature>
<dbReference type="AlphaFoldDB" id="A0A498KYE2"/>
<dbReference type="EMBL" id="RDFA01000002">
    <property type="protein sequence ID" value="RXK50610.1"/>
    <property type="molecule type" value="Genomic_DNA"/>
</dbReference>
<keyword evidence="1" id="KW-1133">Transmembrane helix</keyword>
<reference evidence="2 3" key="1">
    <citation type="submission" date="2019-01" db="EMBL/GenBank/DDBJ databases">
        <title>Halorientalis sp. F13-25 a new haloarchaeum isolated from hypersaline water.</title>
        <authorList>
            <person name="Ana D.-V."/>
            <person name="Cristina S.-P."/>
            <person name="Antonio V."/>
        </authorList>
    </citation>
    <scope>NUCLEOTIDE SEQUENCE [LARGE SCALE GENOMIC DNA]</scope>
    <source>
        <strain evidence="2 3">F13-25</strain>
    </source>
</reference>